<dbReference type="OrthoDB" id="105971at2"/>
<evidence type="ECO:0000259" key="2">
    <source>
        <dbReference type="Pfam" id="PF13676"/>
    </source>
</evidence>
<name>A0A844XX78_9SPHN</name>
<proteinExistence type="predicted"/>
<protein>
    <submittedName>
        <fullName evidence="3">TIR domain-containing protein</fullName>
    </submittedName>
</protein>
<dbReference type="InterPro" id="IPR019734">
    <property type="entry name" value="TPR_rpt"/>
</dbReference>
<evidence type="ECO:0000256" key="1">
    <source>
        <dbReference type="PROSITE-ProRule" id="PRU00339"/>
    </source>
</evidence>
<feature type="domain" description="TIR" evidence="2">
    <location>
        <begin position="4"/>
        <end position="120"/>
    </location>
</feature>
<evidence type="ECO:0000313" key="4">
    <source>
        <dbReference type="Proteomes" id="UP000444185"/>
    </source>
</evidence>
<sequence length="537" mass="59119">MSGIFISYARADERKARLLAEMLRLQGYTVWRDDQLPAHRAYAEVIEERLRDAEAVVALWSSAAARSQWVRAEADTARQDGKLVQVTLDGAQPPLPFNQIHCLDMSGWDGKESPAWHRLLATIEELAEAGEPVPKALPRPAAGNQKATIPSIAVLPFKDLSPHESDEYFADGIVEEIATVLSRFNVLFVLGASTSRVYRDSTLPLPEIALELGVRYLLVGSVRRASGRVRIAVSLIDGEGGAQVWAGRFDDELEDVFELQDRIANSVASAIDATIEALETRRAVERPTSSPSAYELFLRANAATMSWDREDMEVAIEAAEEALRLDPKFAWAAVILAMSHAVYYNSQWDENGEEHREKAHRYLDLALRLRGEDTYVLAHGAGVLVALGEDLPTAERLIGRALEVNPGSALTRLYAGWTALAAGRPEEGIEHFEESLRLDPHSARRYGLLSGKGLCLVGLGRLDEAHMVLSESLHLAPDHSPGIFGLTLCLAAMGRPEEARTMARRLDPPSVIERSLAVVQDPEQRATMQAMLAQVME</sequence>
<gene>
    <name evidence="3" type="ORF">GRI42_00140</name>
</gene>
<evidence type="ECO:0000313" key="3">
    <source>
        <dbReference type="EMBL" id="MXO49713.1"/>
    </source>
</evidence>
<dbReference type="Gene3D" id="1.25.40.10">
    <property type="entry name" value="Tetratricopeptide repeat domain"/>
    <property type="match status" value="1"/>
</dbReference>
<dbReference type="Pfam" id="PF13676">
    <property type="entry name" value="TIR_2"/>
    <property type="match status" value="1"/>
</dbReference>
<dbReference type="EMBL" id="WTYF01000002">
    <property type="protein sequence ID" value="MXO49713.1"/>
    <property type="molecule type" value="Genomic_DNA"/>
</dbReference>
<dbReference type="InterPro" id="IPR035897">
    <property type="entry name" value="Toll_tir_struct_dom_sf"/>
</dbReference>
<reference evidence="3 4" key="1">
    <citation type="submission" date="2019-12" db="EMBL/GenBank/DDBJ databases">
        <title>Genomic-based taxomic classification of the family Erythrobacteraceae.</title>
        <authorList>
            <person name="Xu L."/>
        </authorList>
    </citation>
    <scope>NUCLEOTIDE SEQUENCE [LARGE SCALE GENOMIC DNA]</scope>
    <source>
        <strain evidence="3 4">DSM 16225</strain>
    </source>
</reference>
<dbReference type="SUPFAM" id="SSF48452">
    <property type="entry name" value="TPR-like"/>
    <property type="match status" value="1"/>
</dbReference>
<organism evidence="3 4">
    <name type="scientific">Qipengyuania gaetbuli</name>
    <dbReference type="NCBI Taxonomy" id="266952"/>
    <lineage>
        <taxon>Bacteria</taxon>
        <taxon>Pseudomonadati</taxon>
        <taxon>Pseudomonadota</taxon>
        <taxon>Alphaproteobacteria</taxon>
        <taxon>Sphingomonadales</taxon>
        <taxon>Erythrobacteraceae</taxon>
        <taxon>Qipengyuania</taxon>
    </lineage>
</organism>
<dbReference type="RefSeq" id="WP_160606058.1">
    <property type="nucleotide sequence ID" value="NZ_WTYF01000002.1"/>
</dbReference>
<dbReference type="Gene3D" id="3.40.50.10070">
    <property type="entry name" value="TolB, N-terminal domain"/>
    <property type="match status" value="1"/>
</dbReference>
<accession>A0A844XX78</accession>
<dbReference type="Gene3D" id="3.40.50.10140">
    <property type="entry name" value="Toll/interleukin-1 receptor homology (TIR) domain"/>
    <property type="match status" value="1"/>
</dbReference>
<dbReference type="Proteomes" id="UP000444185">
    <property type="component" value="Unassembled WGS sequence"/>
</dbReference>
<dbReference type="PROSITE" id="PS50005">
    <property type="entry name" value="TPR"/>
    <property type="match status" value="1"/>
</dbReference>
<dbReference type="PANTHER" id="PTHR12558:SF33">
    <property type="entry name" value="BLL7664 PROTEIN"/>
    <property type="match status" value="1"/>
</dbReference>
<dbReference type="AlphaFoldDB" id="A0A844XX78"/>
<dbReference type="InterPro" id="IPR000157">
    <property type="entry name" value="TIR_dom"/>
</dbReference>
<dbReference type="SUPFAM" id="SSF52200">
    <property type="entry name" value="Toll/Interleukin receptor TIR domain"/>
    <property type="match status" value="1"/>
</dbReference>
<dbReference type="GO" id="GO:0007165">
    <property type="term" value="P:signal transduction"/>
    <property type="evidence" value="ECO:0007669"/>
    <property type="project" value="InterPro"/>
</dbReference>
<keyword evidence="1" id="KW-0802">TPR repeat</keyword>
<dbReference type="PANTHER" id="PTHR12558">
    <property type="entry name" value="CELL DIVISION CYCLE 16,23,27"/>
    <property type="match status" value="1"/>
</dbReference>
<dbReference type="InterPro" id="IPR011990">
    <property type="entry name" value="TPR-like_helical_dom_sf"/>
</dbReference>
<feature type="repeat" description="TPR" evidence="1">
    <location>
        <begin position="409"/>
        <end position="442"/>
    </location>
</feature>
<comment type="caution">
    <text evidence="3">The sequence shown here is derived from an EMBL/GenBank/DDBJ whole genome shotgun (WGS) entry which is preliminary data.</text>
</comment>
<dbReference type="SMART" id="SM00028">
    <property type="entry name" value="TPR"/>
    <property type="match status" value="3"/>
</dbReference>
<keyword evidence="4" id="KW-1185">Reference proteome</keyword>